<dbReference type="Gene3D" id="3.40.35.10">
    <property type="entry name" value="Phosphotransferase system, sorbose subfamily IIB component"/>
    <property type="match status" value="1"/>
</dbReference>
<feature type="domain" description="PTS EIIB type-4" evidence="8">
    <location>
        <begin position="1"/>
        <end position="161"/>
    </location>
</feature>
<gene>
    <name evidence="9" type="ORF">QUV96_03975</name>
</gene>
<evidence type="ECO:0000259" key="8">
    <source>
        <dbReference type="PROSITE" id="PS51101"/>
    </source>
</evidence>
<dbReference type="InterPro" id="IPR036667">
    <property type="entry name" value="PTS_IIB_sorbose-sp_sf"/>
</dbReference>
<keyword evidence="2" id="KW-0813">Transport</keyword>
<reference evidence="9" key="1">
    <citation type="submission" date="2023-06" db="EMBL/GenBank/DDBJ databases">
        <title>Identification and characterization of horizontal gene transfer across gut microbiota members of farm animals based on homology search.</title>
        <authorList>
            <person name="Schwarzerova J."/>
            <person name="Nykrynova M."/>
            <person name="Jureckova K."/>
            <person name="Cejkova D."/>
            <person name="Rychlik I."/>
        </authorList>
    </citation>
    <scope>NUCLEOTIDE SEQUENCE</scope>
    <source>
        <strain evidence="9">ET39</strain>
    </source>
</reference>
<evidence type="ECO:0000256" key="1">
    <source>
        <dbReference type="ARBA" id="ARBA00004496"/>
    </source>
</evidence>
<evidence type="ECO:0000256" key="5">
    <source>
        <dbReference type="ARBA" id="ARBA00022679"/>
    </source>
</evidence>
<name>A0ABT7UBP0_9FIRM</name>
<evidence type="ECO:0000256" key="2">
    <source>
        <dbReference type="ARBA" id="ARBA00022448"/>
    </source>
</evidence>
<dbReference type="GO" id="GO:0016740">
    <property type="term" value="F:transferase activity"/>
    <property type="evidence" value="ECO:0007669"/>
    <property type="project" value="UniProtKB-KW"/>
</dbReference>
<organism evidence="9 10">
    <name type="scientific">Amedibacillus dolichus</name>
    <dbReference type="NCBI Taxonomy" id="31971"/>
    <lineage>
        <taxon>Bacteria</taxon>
        <taxon>Bacillati</taxon>
        <taxon>Bacillota</taxon>
        <taxon>Erysipelotrichia</taxon>
        <taxon>Erysipelotrichales</taxon>
        <taxon>Erysipelotrichaceae</taxon>
        <taxon>Amedibacillus</taxon>
    </lineage>
</organism>
<protein>
    <submittedName>
        <fullName evidence="9">PTS sugar transporter subunit IIB</fullName>
        <ecNumber evidence="9">2.7.1.-</ecNumber>
    </submittedName>
</protein>
<evidence type="ECO:0000256" key="7">
    <source>
        <dbReference type="ARBA" id="ARBA00022777"/>
    </source>
</evidence>
<evidence type="ECO:0000256" key="3">
    <source>
        <dbReference type="ARBA" id="ARBA00022490"/>
    </source>
</evidence>
<dbReference type="InterPro" id="IPR004720">
    <property type="entry name" value="PTS_IIB_sorbose-sp"/>
</dbReference>
<keyword evidence="7" id="KW-0418">Kinase</keyword>
<evidence type="ECO:0000256" key="6">
    <source>
        <dbReference type="ARBA" id="ARBA00022683"/>
    </source>
</evidence>
<keyword evidence="4 9" id="KW-0762">Sugar transport</keyword>
<dbReference type="EMBL" id="JAUDCG010000012">
    <property type="protein sequence ID" value="MDM8156795.1"/>
    <property type="molecule type" value="Genomic_DNA"/>
</dbReference>
<keyword evidence="3" id="KW-0963">Cytoplasm</keyword>
<accession>A0ABT7UBP0</accession>
<evidence type="ECO:0000256" key="4">
    <source>
        <dbReference type="ARBA" id="ARBA00022597"/>
    </source>
</evidence>
<dbReference type="EC" id="2.7.1.-" evidence="9"/>
<comment type="caution">
    <text evidence="9">The sequence shown here is derived from an EMBL/GenBank/DDBJ whole genome shotgun (WGS) entry which is preliminary data.</text>
</comment>
<evidence type="ECO:0000313" key="9">
    <source>
        <dbReference type="EMBL" id="MDM8156795.1"/>
    </source>
</evidence>
<dbReference type="Proteomes" id="UP001529340">
    <property type="component" value="Unassembled WGS sequence"/>
</dbReference>
<keyword evidence="10" id="KW-1185">Reference proteome</keyword>
<dbReference type="SUPFAM" id="SSF52728">
    <property type="entry name" value="PTS IIb component"/>
    <property type="match status" value="1"/>
</dbReference>
<sequence length="161" mass="18500">MAEIVLARVDARMIHGAVVSTWVPNTHANVLFAVDDETYQDEFKCTIMKNCALNIRSEVYSVEKLVEVWNSGRLRNRKVLVVFKSIDMAYQAYRRGFPLSALQLGYIIPDETKTIQADDRKAVVVSLEDIEKLRELRDAGIDIYMQYSPQFVPVAYTKYET</sequence>
<dbReference type="PROSITE" id="PS51101">
    <property type="entry name" value="PTS_EIIB_TYPE_4"/>
    <property type="match status" value="1"/>
</dbReference>
<keyword evidence="6" id="KW-0598">Phosphotransferase system</keyword>
<dbReference type="RefSeq" id="WP_289607259.1">
    <property type="nucleotide sequence ID" value="NZ_JAUDCG010000012.1"/>
</dbReference>
<proteinExistence type="predicted"/>
<reference evidence="9" key="2">
    <citation type="submission" date="2023-06" db="EMBL/GenBank/DDBJ databases">
        <authorList>
            <person name="Zeman M."/>
            <person name="Kubasova T."/>
            <person name="Jahodarova E."/>
            <person name="Nykrynova M."/>
            <person name="Rychlik I."/>
        </authorList>
    </citation>
    <scope>NUCLEOTIDE SEQUENCE</scope>
    <source>
        <strain evidence="9">ET39</strain>
    </source>
</reference>
<dbReference type="Pfam" id="PF03830">
    <property type="entry name" value="PTSIIB_sorb"/>
    <property type="match status" value="1"/>
</dbReference>
<comment type="subcellular location">
    <subcellularLocation>
        <location evidence="1">Cytoplasm</location>
    </subcellularLocation>
</comment>
<keyword evidence="5 9" id="KW-0808">Transferase</keyword>
<evidence type="ECO:0000313" key="10">
    <source>
        <dbReference type="Proteomes" id="UP001529340"/>
    </source>
</evidence>